<dbReference type="Proteomes" id="UP000663440">
    <property type="component" value="Chromosome"/>
</dbReference>
<name>A0ABX7QAI9_9FLAO</name>
<sequence length="141" mass="16451">MKTIKIYCKECEIELTSELTEFPETNLHWEDYDQSIIEKGKFSFLKNTGSNKESIVVAIDDYNLVNHSDNYRFYGCCRSDGTNGLNKLCVNGHEVATEFSDCWTGHYIEFDDDKVIIEEKNRTIVFLKNETKNLLRKIIAY</sequence>
<reference evidence="1 2" key="1">
    <citation type="submission" date="2021-03" db="EMBL/GenBank/DDBJ databases">
        <title>Flavobacterium kribbensis sp. nov, an endophytic bacteria, isolated from soybean.</title>
        <authorList>
            <person name="Lee J."/>
            <person name="Seo J."/>
        </authorList>
    </citation>
    <scope>NUCLEOTIDE SEQUENCE [LARGE SCALE GENOMIC DNA]</scope>
    <source>
        <strain evidence="1 2">BB8</strain>
    </source>
</reference>
<gene>
    <name evidence="1" type="ORF">J0383_17410</name>
</gene>
<keyword evidence="2" id="KW-1185">Reference proteome</keyword>
<dbReference type="RefSeq" id="WP_207295247.1">
    <property type="nucleotide sequence ID" value="NZ_CP071448.1"/>
</dbReference>
<protein>
    <submittedName>
        <fullName evidence="1">Uncharacterized protein</fullName>
    </submittedName>
</protein>
<evidence type="ECO:0000313" key="1">
    <source>
        <dbReference type="EMBL" id="QSW88039.1"/>
    </source>
</evidence>
<organism evidence="1 2">
    <name type="scientific">Flavobacterium endoglycinae</name>
    <dbReference type="NCBI Taxonomy" id="2816357"/>
    <lineage>
        <taxon>Bacteria</taxon>
        <taxon>Pseudomonadati</taxon>
        <taxon>Bacteroidota</taxon>
        <taxon>Flavobacteriia</taxon>
        <taxon>Flavobacteriales</taxon>
        <taxon>Flavobacteriaceae</taxon>
        <taxon>Flavobacterium</taxon>
    </lineage>
</organism>
<proteinExistence type="predicted"/>
<accession>A0ABX7QAI9</accession>
<evidence type="ECO:0000313" key="2">
    <source>
        <dbReference type="Proteomes" id="UP000663440"/>
    </source>
</evidence>
<dbReference type="EMBL" id="CP071448">
    <property type="protein sequence ID" value="QSW88039.1"/>
    <property type="molecule type" value="Genomic_DNA"/>
</dbReference>